<evidence type="ECO:0000256" key="2">
    <source>
        <dbReference type="ARBA" id="ARBA00022676"/>
    </source>
</evidence>
<evidence type="ECO:0000313" key="7">
    <source>
        <dbReference type="Proteomes" id="UP000694287"/>
    </source>
</evidence>
<feature type="region of interest" description="Disordered" evidence="4">
    <location>
        <begin position="1"/>
        <end position="28"/>
    </location>
</feature>
<dbReference type="InterPro" id="IPR001173">
    <property type="entry name" value="Glyco_trans_2-like"/>
</dbReference>
<evidence type="ECO:0000313" key="6">
    <source>
        <dbReference type="EMBL" id="MBW0137100.1"/>
    </source>
</evidence>
<name>A0ABS6UXY7_9PSEU</name>
<evidence type="ECO:0000256" key="4">
    <source>
        <dbReference type="SAM" id="MobiDB-lite"/>
    </source>
</evidence>
<comment type="similarity">
    <text evidence="1">Belongs to the glycosyltransferase 2 family.</text>
</comment>
<dbReference type="EMBL" id="JADQDK010000001">
    <property type="protein sequence ID" value="MBW0137100.1"/>
    <property type="molecule type" value="Genomic_DNA"/>
</dbReference>
<feature type="compositionally biased region" description="Pro residues" evidence="4">
    <location>
        <begin position="1"/>
        <end position="16"/>
    </location>
</feature>
<organism evidence="6 7">
    <name type="scientific">Pseudonocardia abyssalis</name>
    <dbReference type="NCBI Taxonomy" id="2792008"/>
    <lineage>
        <taxon>Bacteria</taxon>
        <taxon>Bacillati</taxon>
        <taxon>Actinomycetota</taxon>
        <taxon>Actinomycetes</taxon>
        <taxon>Pseudonocardiales</taxon>
        <taxon>Pseudonocardiaceae</taxon>
        <taxon>Pseudonocardia</taxon>
    </lineage>
</organism>
<keyword evidence="7" id="KW-1185">Reference proteome</keyword>
<dbReference type="Pfam" id="PF00535">
    <property type="entry name" value="Glycos_transf_2"/>
    <property type="match status" value="1"/>
</dbReference>
<sequence>MPSRPGPAAGPTPAPAQPATGTTPATGPFGPDSVVAVVVTRHRAELLTEALAVLAKQTRPVDHLIVVDNGPDRPAQAVVEACGIPATYLPSWNNLGGAGGFALGMLRALALGAGWIWLADDDGRAADDTVLATLLDLAQRRGLAAVSPTVADLDDPDRLAFPVRRGLTWHSSRAALATAEGADPELLTGIAALFNGALFRASTLDVVGVPDLRLFVRGDEVEMHRRLVRSGLPFGTALHAAYLHPAGRHEDKPMLGGRLHARDPEDEVKRYYTYRNRGYLISQPGMRRVGLLELPRFAWYFLVTRRSPREFATWLRLIRQGRAEHFERI</sequence>
<evidence type="ECO:0000256" key="1">
    <source>
        <dbReference type="ARBA" id="ARBA00006739"/>
    </source>
</evidence>
<dbReference type="PANTHER" id="PTHR43179">
    <property type="entry name" value="RHAMNOSYLTRANSFERASE WBBL"/>
    <property type="match status" value="1"/>
</dbReference>
<proteinExistence type="inferred from homology"/>
<gene>
    <name evidence="6" type="ORF">I4I81_22965</name>
</gene>
<feature type="domain" description="Glycosyltransferase 2-like" evidence="5">
    <location>
        <begin position="37"/>
        <end position="164"/>
    </location>
</feature>
<keyword evidence="3" id="KW-0808">Transferase</keyword>
<keyword evidence="2" id="KW-0328">Glycosyltransferase</keyword>
<protein>
    <submittedName>
        <fullName evidence="6">Glycosyltransferase family 2 protein</fullName>
    </submittedName>
</protein>
<feature type="compositionally biased region" description="Low complexity" evidence="4">
    <location>
        <begin position="17"/>
        <end position="28"/>
    </location>
</feature>
<reference evidence="6 7" key="1">
    <citation type="submission" date="2020-11" db="EMBL/GenBank/DDBJ databases">
        <title>Pseudonocardia abyssalis sp. nov. and Pseudonocardia oceani sp. nov., description and phylogenomic analysis of two novel actinomycetes isolated from the deep Southern Ocean.</title>
        <authorList>
            <person name="Parra J."/>
        </authorList>
    </citation>
    <scope>NUCLEOTIDE SEQUENCE [LARGE SCALE GENOMIC DNA]</scope>
    <source>
        <strain evidence="6 7">KRD-168</strain>
    </source>
</reference>
<evidence type="ECO:0000256" key="3">
    <source>
        <dbReference type="ARBA" id="ARBA00022679"/>
    </source>
</evidence>
<accession>A0ABS6UXY7</accession>
<dbReference type="PANTHER" id="PTHR43179:SF12">
    <property type="entry name" value="GALACTOFURANOSYLTRANSFERASE GLFT2"/>
    <property type="match status" value="1"/>
</dbReference>
<comment type="caution">
    <text evidence="6">The sequence shown here is derived from an EMBL/GenBank/DDBJ whole genome shotgun (WGS) entry which is preliminary data.</text>
</comment>
<evidence type="ECO:0000259" key="5">
    <source>
        <dbReference type="Pfam" id="PF00535"/>
    </source>
</evidence>
<dbReference type="Proteomes" id="UP000694287">
    <property type="component" value="Unassembled WGS sequence"/>
</dbReference>